<sequence length="149" mass="17136">GSMSGISNLRNKECGQQGSEIKSSSKKNNQRVAEEGKRVIKKTNAVPVDVFFSALNNIERKIDYNFEALQDQCFKETEQESLLSEAWPRVKLEKPCDQYEYDFLIGVGKRLDKAIGRLSEYDQKEFIAIREKIESRAVTLRLANDRGWK</sequence>
<name>A0ACA9SUQ8_9GLOM</name>
<protein>
    <submittedName>
        <fullName evidence="1">9483_t:CDS:1</fullName>
    </submittedName>
</protein>
<evidence type="ECO:0000313" key="2">
    <source>
        <dbReference type="Proteomes" id="UP000789920"/>
    </source>
</evidence>
<feature type="non-terminal residue" evidence="1">
    <location>
        <position position="1"/>
    </location>
</feature>
<reference evidence="1" key="1">
    <citation type="submission" date="2021-06" db="EMBL/GenBank/DDBJ databases">
        <authorList>
            <person name="Kallberg Y."/>
            <person name="Tangrot J."/>
            <person name="Rosling A."/>
        </authorList>
    </citation>
    <scope>NUCLEOTIDE SEQUENCE</scope>
    <source>
        <strain evidence="1">MA461A</strain>
    </source>
</reference>
<proteinExistence type="predicted"/>
<evidence type="ECO:0000313" key="1">
    <source>
        <dbReference type="EMBL" id="CAG8848490.1"/>
    </source>
</evidence>
<accession>A0ACA9SUQ8</accession>
<gene>
    <name evidence="1" type="ORF">RPERSI_LOCUS35153</name>
</gene>
<comment type="caution">
    <text evidence="1">The sequence shown here is derived from an EMBL/GenBank/DDBJ whole genome shotgun (WGS) entry which is preliminary data.</text>
</comment>
<dbReference type="Proteomes" id="UP000789920">
    <property type="component" value="Unassembled WGS sequence"/>
</dbReference>
<dbReference type="EMBL" id="CAJVQC010160999">
    <property type="protein sequence ID" value="CAG8848490.1"/>
    <property type="molecule type" value="Genomic_DNA"/>
</dbReference>
<keyword evidence="2" id="KW-1185">Reference proteome</keyword>
<feature type="non-terminal residue" evidence="1">
    <location>
        <position position="149"/>
    </location>
</feature>
<organism evidence="1 2">
    <name type="scientific">Racocetra persica</name>
    <dbReference type="NCBI Taxonomy" id="160502"/>
    <lineage>
        <taxon>Eukaryota</taxon>
        <taxon>Fungi</taxon>
        <taxon>Fungi incertae sedis</taxon>
        <taxon>Mucoromycota</taxon>
        <taxon>Glomeromycotina</taxon>
        <taxon>Glomeromycetes</taxon>
        <taxon>Diversisporales</taxon>
        <taxon>Gigasporaceae</taxon>
        <taxon>Racocetra</taxon>
    </lineage>
</organism>